<evidence type="ECO:0000313" key="5">
    <source>
        <dbReference type="Proteomes" id="UP000658997"/>
    </source>
</evidence>
<reference evidence="3" key="3">
    <citation type="submission" date="2018-08" db="EMBL/GenBank/DDBJ databases">
        <authorList>
            <person name="Guldener U."/>
        </authorList>
    </citation>
    <scope>NUCLEOTIDE SEQUENCE</scope>
    <source>
        <strain evidence="3">UB2</strain>
    </source>
</reference>
<organism evidence="2 4">
    <name type="scientific">Ustilago bromivora</name>
    <dbReference type="NCBI Taxonomy" id="307758"/>
    <lineage>
        <taxon>Eukaryota</taxon>
        <taxon>Fungi</taxon>
        <taxon>Dikarya</taxon>
        <taxon>Basidiomycota</taxon>
        <taxon>Ustilaginomycotina</taxon>
        <taxon>Ustilaginomycetes</taxon>
        <taxon>Ustilaginales</taxon>
        <taxon>Ustilaginaceae</taxon>
        <taxon>Ustilago</taxon>
    </lineage>
</organism>
<reference evidence="4" key="1">
    <citation type="submission" date="2016-04" db="EMBL/GenBank/DDBJ databases">
        <authorList>
            <person name="Guldener U."/>
            <person name="Guldener U."/>
        </authorList>
    </citation>
    <scope>NUCLEOTIDE SEQUENCE [LARGE SCALE GENOMIC DNA]</scope>
    <source>
        <strain evidence="4">UB2112</strain>
    </source>
</reference>
<dbReference type="PANTHER" id="PTHR47284:SF3">
    <property type="entry name" value="FATTY-ACID-BINDING PROTEIN 2"/>
    <property type="match status" value="1"/>
</dbReference>
<feature type="domain" description="Chalcone isomerase" evidence="1">
    <location>
        <begin position="155"/>
        <end position="358"/>
    </location>
</feature>
<gene>
    <name evidence="3" type="ORF">UBRO2_04512</name>
    <name evidence="2" type="ORF">UBRO_04549</name>
</gene>
<dbReference type="OrthoDB" id="18193at2759"/>
<sequence>MLASKFSAVLTAIRGTALCSPTAPRSVPTFSRSHPSIQPSKSVAHRPAFIQQSFHPSLVAATLQARSDASSSQNGRSSLLVAAALIGFILAHTLSSGDSLKLDDSAPTSAAASNLTSLAADPSKQTVIDTDTNLSFPLYLPTPASCKSSGQSEPRFRLVGLGVRTVSFLRVRVYVAALYLDEKKLQAGLPQFSSADAQGNTLEQHVQEMLDNGTSAVIRIVPVRNTDFNHLRDGFIRALQNRLKKAIKQARIQSDSPLESQFQEAIQQIKDSFPRGSVPKGSPLDLVILPTSGSIKPVRTSLNFEYDSQIFGQVQKSGTPADAKSDKSVDAGFTVARELALAYFADKDEISTPFKKSVQDGLYQKLPAAA</sequence>
<dbReference type="AlphaFoldDB" id="A0A1K0H7P4"/>
<dbReference type="InterPro" id="IPR016088">
    <property type="entry name" value="Chalcone_isomerase_3-sand"/>
</dbReference>
<accession>A0A1K0H7P4</accession>
<dbReference type="Gene3D" id="3.50.70.10">
    <property type="match status" value="1"/>
</dbReference>
<dbReference type="PANTHER" id="PTHR47284">
    <property type="entry name" value="FATTY-ACID-BINDING PROTEIN 2"/>
    <property type="match status" value="1"/>
</dbReference>
<keyword evidence="5" id="KW-1185">Reference proteome</keyword>
<evidence type="ECO:0000313" key="2">
    <source>
        <dbReference type="EMBL" id="SAM82435.1"/>
    </source>
</evidence>
<dbReference type="Proteomes" id="UP000658997">
    <property type="component" value="Unassembled WGS sequence"/>
</dbReference>
<dbReference type="GO" id="GO:0016872">
    <property type="term" value="F:intramolecular lyase activity"/>
    <property type="evidence" value="ECO:0007669"/>
    <property type="project" value="InterPro"/>
</dbReference>
<reference evidence="2" key="2">
    <citation type="submission" date="2016-04" db="EMBL/GenBank/DDBJ databases">
        <authorList>
            <person name="Evans L.H."/>
            <person name="Alamgir A."/>
            <person name="Owens N."/>
            <person name="Weber N.D."/>
            <person name="Virtaneva K."/>
            <person name="Barbian K."/>
            <person name="Babar A."/>
            <person name="Rosenke K."/>
        </authorList>
    </citation>
    <scope>NUCLEOTIDE SEQUENCE</scope>
    <source>
        <strain evidence="2">UB2112</strain>
    </source>
</reference>
<dbReference type="EMBL" id="LT558123">
    <property type="protein sequence ID" value="SAM82435.1"/>
    <property type="molecule type" value="Genomic_DNA"/>
</dbReference>
<dbReference type="Pfam" id="PF16035">
    <property type="entry name" value="Chalcone_2"/>
    <property type="match status" value="1"/>
</dbReference>
<protein>
    <recommendedName>
        <fullName evidence="1">Chalcone isomerase domain-containing protein</fullName>
    </recommendedName>
</protein>
<dbReference type="SUPFAM" id="SSF54626">
    <property type="entry name" value="Chalcone isomerase"/>
    <property type="match status" value="1"/>
</dbReference>
<evidence type="ECO:0000259" key="1">
    <source>
        <dbReference type="Pfam" id="PF16035"/>
    </source>
</evidence>
<evidence type="ECO:0000313" key="4">
    <source>
        <dbReference type="Proteomes" id="UP000179920"/>
    </source>
</evidence>
<dbReference type="InterPro" id="IPR016087">
    <property type="entry name" value="Chalcone_isomerase"/>
</dbReference>
<dbReference type="EMBL" id="ULHB01000107">
    <property type="protein sequence ID" value="SYW82390.1"/>
    <property type="molecule type" value="Genomic_DNA"/>
</dbReference>
<evidence type="ECO:0000313" key="3">
    <source>
        <dbReference type="EMBL" id="SYW82390.1"/>
    </source>
</evidence>
<proteinExistence type="predicted"/>
<name>A0A1K0H7P4_9BASI</name>
<dbReference type="InterPro" id="IPR036298">
    <property type="entry name" value="Chalcone_isomerase_sf"/>
</dbReference>
<dbReference type="Proteomes" id="UP000179920">
    <property type="component" value="Chromosome VII"/>
</dbReference>